<gene>
    <name evidence="2" type="ORF">mPipKuh1_006929</name>
</gene>
<dbReference type="EMBL" id="JACAGB010000088">
    <property type="protein sequence ID" value="KAF6272909.1"/>
    <property type="molecule type" value="Genomic_DNA"/>
</dbReference>
<feature type="compositionally biased region" description="Basic and acidic residues" evidence="1">
    <location>
        <begin position="118"/>
        <end position="132"/>
    </location>
</feature>
<dbReference type="GO" id="GO:0035082">
    <property type="term" value="P:axoneme assembly"/>
    <property type="evidence" value="ECO:0007669"/>
    <property type="project" value="TreeGrafter"/>
</dbReference>
<comment type="caution">
    <text evidence="2">The sequence shown here is derived from an EMBL/GenBank/DDBJ whole genome shotgun (WGS) entry which is preliminary data.</text>
</comment>
<keyword evidence="3" id="KW-1185">Reference proteome</keyword>
<feature type="compositionally biased region" description="Acidic residues" evidence="1">
    <location>
        <begin position="75"/>
        <end position="92"/>
    </location>
</feature>
<feature type="compositionally biased region" description="Basic residues" evidence="1">
    <location>
        <begin position="316"/>
        <end position="332"/>
    </location>
</feature>
<dbReference type="Proteomes" id="UP000558488">
    <property type="component" value="Unassembled WGS sequence"/>
</dbReference>
<feature type="compositionally biased region" description="Basic and acidic residues" evidence="1">
    <location>
        <begin position="60"/>
        <end position="74"/>
    </location>
</feature>
<feature type="compositionally biased region" description="Polar residues" evidence="1">
    <location>
        <begin position="342"/>
        <end position="357"/>
    </location>
</feature>
<dbReference type="OrthoDB" id="10057281at2759"/>
<feature type="region of interest" description="Disordered" evidence="1">
    <location>
        <begin position="464"/>
        <end position="492"/>
    </location>
</feature>
<evidence type="ECO:0000313" key="2">
    <source>
        <dbReference type="EMBL" id="KAF6272909.1"/>
    </source>
</evidence>
<feature type="compositionally biased region" description="Basic and acidic residues" evidence="1">
    <location>
        <begin position="688"/>
        <end position="704"/>
    </location>
</feature>
<dbReference type="InterPro" id="IPR027968">
    <property type="entry name" value="JHY"/>
</dbReference>
<feature type="compositionally biased region" description="Polar residues" evidence="1">
    <location>
        <begin position="48"/>
        <end position="58"/>
    </location>
</feature>
<dbReference type="PANTHER" id="PTHR14726:SF1">
    <property type="entry name" value="JHY PROTEIN HOMOLOG"/>
    <property type="match status" value="1"/>
</dbReference>
<dbReference type="AlphaFoldDB" id="A0A7J7R9V3"/>
<protein>
    <submittedName>
        <fullName evidence="2">Junctional cadherin complex regulator</fullName>
    </submittedName>
</protein>
<feature type="region of interest" description="Disordered" evidence="1">
    <location>
        <begin position="675"/>
        <end position="704"/>
    </location>
</feature>
<feature type="region of interest" description="Disordered" evidence="1">
    <location>
        <begin position="557"/>
        <end position="576"/>
    </location>
</feature>
<accession>A0A7J7R9V3</accession>
<feature type="compositionally biased region" description="Basic residues" evidence="1">
    <location>
        <begin position="590"/>
        <end position="601"/>
    </location>
</feature>
<evidence type="ECO:0000313" key="3">
    <source>
        <dbReference type="Proteomes" id="UP000558488"/>
    </source>
</evidence>
<evidence type="ECO:0000256" key="1">
    <source>
        <dbReference type="SAM" id="MobiDB-lite"/>
    </source>
</evidence>
<feature type="region of interest" description="Disordered" evidence="1">
    <location>
        <begin position="22"/>
        <end position="397"/>
    </location>
</feature>
<name>A0A7J7R9V3_PIPKU</name>
<feature type="compositionally biased region" description="Polar residues" evidence="1">
    <location>
        <begin position="216"/>
        <end position="232"/>
    </location>
</feature>
<organism evidence="2 3">
    <name type="scientific">Pipistrellus kuhlii</name>
    <name type="common">Kuhl's pipistrelle</name>
    <dbReference type="NCBI Taxonomy" id="59472"/>
    <lineage>
        <taxon>Eukaryota</taxon>
        <taxon>Metazoa</taxon>
        <taxon>Chordata</taxon>
        <taxon>Craniata</taxon>
        <taxon>Vertebrata</taxon>
        <taxon>Euteleostomi</taxon>
        <taxon>Mammalia</taxon>
        <taxon>Eutheria</taxon>
        <taxon>Laurasiatheria</taxon>
        <taxon>Chiroptera</taxon>
        <taxon>Yangochiroptera</taxon>
        <taxon>Vespertilionidae</taxon>
        <taxon>Pipistrellus</taxon>
    </lineage>
</organism>
<reference evidence="2 3" key="1">
    <citation type="journal article" date="2020" name="Nature">
        <title>Six reference-quality genomes reveal evolution of bat adaptations.</title>
        <authorList>
            <person name="Jebb D."/>
            <person name="Huang Z."/>
            <person name="Pippel M."/>
            <person name="Hughes G.M."/>
            <person name="Lavrichenko K."/>
            <person name="Devanna P."/>
            <person name="Winkler S."/>
            <person name="Jermiin L.S."/>
            <person name="Skirmuntt E.C."/>
            <person name="Katzourakis A."/>
            <person name="Burkitt-Gray L."/>
            <person name="Ray D.A."/>
            <person name="Sullivan K.A.M."/>
            <person name="Roscito J.G."/>
            <person name="Kirilenko B.M."/>
            <person name="Davalos L.M."/>
            <person name="Corthals A.P."/>
            <person name="Power M.L."/>
            <person name="Jones G."/>
            <person name="Ransome R.D."/>
            <person name="Dechmann D.K.N."/>
            <person name="Locatelli A.G."/>
            <person name="Puechmaille S.J."/>
            <person name="Fedrigo O."/>
            <person name="Jarvis E.D."/>
            <person name="Hiller M."/>
            <person name="Vernes S.C."/>
            <person name="Myers E.W."/>
            <person name="Teeling E.C."/>
        </authorList>
    </citation>
    <scope>NUCLEOTIDE SEQUENCE [LARGE SCALE GENOMIC DNA]</scope>
    <source>
        <strain evidence="2">MPipKuh1</strain>
        <tissue evidence="2">Flight muscle</tissue>
    </source>
</reference>
<feature type="compositionally biased region" description="Basic and acidic residues" evidence="1">
    <location>
        <begin position="276"/>
        <end position="289"/>
    </location>
</feature>
<dbReference type="PANTHER" id="PTHR14726">
    <property type="entry name" value="JHY PROTEIN HOMOLOG"/>
    <property type="match status" value="1"/>
</dbReference>
<dbReference type="Pfam" id="PF15261">
    <property type="entry name" value="JHY"/>
    <property type="match status" value="1"/>
</dbReference>
<proteinExistence type="predicted"/>
<feature type="region of interest" description="Disordered" evidence="1">
    <location>
        <begin position="583"/>
        <end position="616"/>
    </location>
</feature>
<sequence>MSHGRLIPRLSIRSPVHRASLEAQAAASPFKKEDLPLISKDSLEADSESLSQEGSSQAERGARTRDNAMERDSLEDSLEDSLGDSLSETEEEASSKAAQAASKDSRAQDKGAGGSPPSKEDKYSDLRYDPNWRSKRGAGHVPAVEASPESAGGSAQGRPLLPSEASPGPTAGAGPQDPSPPSDASLLGSEFVSPSYEHGAQHSTRASGLSGRGLAGTSSNLSQCVRSSSSHNEVFWPRSRGPRRRKAKQFFVEKNKLTLGLPTPKVDSYLQLHSKRREESRMEQEHWSHYESATSSQEPGGPPPEAARGQQPSRRAAGHRARTQQKHRHGRKSSVTEELVFSQGNPKNTPRRQSQNKPGEASRRHEAAAVTLAPRGDLQHSGAPRGQGPHEASHRFTPPQQTFDKVLLYKNAPGYHSVMNFNKKRGRKDQEEDRILYQQLHMNTLAHMDLNYPNGLTKRQVPLRHKGSQSASKVNVSRATENKKQPKPTYPEAGYKNLEILWNFHPSPDSSPEEAPGSRLGRLMEQHQQALAQLAEVQPGAGASARVIFPPILPRTESESQLNSEKSRRNQLKISRTNSEGYLLQLEKGKKNRKRSIKSPKLKGYQKGDVKLGGLGPDLESIRDKMQKLRQQKEYAKQVKEYNMKTLSLLSHPPAAKPENSPGLSRQKALEYAKTIPKPKPSNLADQASKEKKNPTSAGEDKLPEISLLGILQSRHEREKQAVAAFKVLHIV</sequence>
<dbReference type="GO" id="GO:0007420">
    <property type="term" value="P:brain development"/>
    <property type="evidence" value="ECO:0007669"/>
    <property type="project" value="TreeGrafter"/>
</dbReference>
<feature type="compositionally biased region" description="Polar residues" evidence="1">
    <location>
        <begin position="468"/>
        <end position="479"/>
    </location>
</feature>